<dbReference type="GO" id="GO:0005768">
    <property type="term" value="C:endosome"/>
    <property type="evidence" value="ECO:0007669"/>
    <property type="project" value="TreeGrafter"/>
</dbReference>
<dbReference type="InterPro" id="IPR007810">
    <property type="entry name" value="Pep3/Vps18_beta-prop"/>
</dbReference>
<dbReference type="GO" id="GO:0030897">
    <property type="term" value="C:HOPS complex"/>
    <property type="evidence" value="ECO:0007669"/>
    <property type="project" value="TreeGrafter"/>
</dbReference>
<evidence type="ECO:0000313" key="9">
    <source>
        <dbReference type="Proteomes" id="UP001378960"/>
    </source>
</evidence>
<dbReference type="GO" id="GO:0008270">
    <property type="term" value="F:zinc ion binding"/>
    <property type="evidence" value="ECO:0007669"/>
    <property type="project" value="UniProtKB-KW"/>
</dbReference>
<keyword evidence="2" id="KW-0863">Zinc-finger</keyword>
<dbReference type="InterPro" id="IPR001841">
    <property type="entry name" value="Znf_RING"/>
</dbReference>
<dbReference type="InterPro" id="IPR058919">
    <property type="entry name" value="Pep3/Vps18_RING_C"/>
</dbReference>
<evidence type="ECO:0000256" key="1">
    <source>
        <dbReference type="ARBA" id="ARBA00022723"/>
    </source>
</evidence>
<keyword evidence="6" id="KW-0175">Coiled coil</keyword>
<evidence type="ECO:0000256" key="4">
    <source>
        <dbReference type="ARBA" id="ARBA00023136"/>
    </source>
</evidence>
<dbReference type="PANTHER" id="PTHR23323">
    <property type="entry name" value="VACUOLAR PROTEIN SORTING-ASSOCIATED PROTEIN"/>
    <property type="match status" value="1"/>
</dbReference>
<evidence type="ECO:0000256" key="3">
    <source>
        <dbReference type="ARBA" id="ARBA00022833"/>
    </source>
</evidence>
<organism evidence="8 9">
    <name type="scientific">Pichia kluyveri</name>
    <name type="common">Yeast</name>
    <dbReference type="NCBI Taxonomy" id="36015"/>
    <lineage>
        <taxon>Eukaryota</taxon>
        <taxon>Fungi</taxon>
        <taxon>Dikarya</taxon>
        <taxon>Ascomycota</taxon>
        <taxon>Saccharomycotina</taxon>
        <taxon>Pichiomycetes</taxon>
        <taxon>Pichiales</taxon>
        <taxon>Pichiaceae</taxon>
        <taxon>Pichia</taxon>
    </lineage>
</organism>
<evidence type="ECO:0000313" key="8">
    <source>
        <dbReference type="EMBL" id="GMM48410.1"/>
    </source>
</evidence>
<dbReference type="GO" id="GO:0006904">
    <property type="term" value="P:vesicle docking involved in exocytosis"/>
    <property type="evidence" value="ECO:0007669"/>
    <property type="project" value="TreeGrafter"/>
</dbReference>
<gene>
    <name evidence="8" type="ORF">DAPK24_050080</name>
</gene>
<dbReference type="AlphaFoldDB" id="A0AAV5RAM1"/>
<evidence type="ECO:0000256" key="5">
    <source>
        <dbReference type="ARBA" id="ARBA00029433"/>
    </source>
</evidence>
<dbReference type="GO" id="GO:0030674">
    <property type="term" value="F:protein-macromolecule adaptor activity"/>
    <property type="evidence" value="ECO:0007669"/>
    <property type="project" value="TreeGrafter"/>
</dbReference>
<dbReference type="Pfam" id="PF05131">
    <property type="entry name" value="Pep3_Vps18"/>
    <property type="match status" value="1"/>
</dbReference>
<evidence type="ECO:0000256" key="2">
    <source>
        <dbReference type="ARBA" id="ARBA00022771"/>
    </source>
</evidence>
<dbReference type="Proteomes" id="UP001378960">
    <property type="component" value="Unassembled WGS sequence"/>
</dbReference>
<dbReference type="EMBL" id="BTGB01000009">
    <property type="protein sequence ID" value="GMM48410.1"/>
    <property type="molecule type" value="Genomic_DNA"/>
</dbReference>
<dbReference type="SMART" id="SM00184">
    <property type="entry name" value="RING"/>
    <property type="match status" value="1"/>
</dbReference>
<comment type="caution">
    <text evidence="8">The sequence shown here is derived from an EMBL/GenBank/DDBJ whole genome shotgun (WGS) entry which is preliminary data.</text>
</comment>
<dbReference type="GO" id="GO:0007032">
    <property type="term" value="P:endosome organization"/>
    <property type="evidence" value="ECO:0007669"/>
    <property type="project" value="TreeGrafter"/>
</dbReference>
<keyword evidence="4" id="KW-0472">Membrane</keyword>
<keyword evidence="9" id="KW-1185">Reference proteome</keyword>
<evidence type="ECO:0000256" key="6">
    <source>
        <dbReference type="SAM" id="Coils"/>
    </source>
</evidence>
<keyword evidence="1" id="KW-0479">Metal-binding</keyword>
<dbReference type="PANTHER" id="PTHR23323:SF26">
    <property type="entry name" value="VACUOLAR PROTEIN SORTING-ASSOCIATED PROTEIN 18 HOMOLOG"/>
    <property type="match status" value="1"/>
</dbReference>
<dbReference type="GO" id="GO:0048284">
    <property type="term" value="P:organelle fusion"/>
    <property type="evidence" value="ECO:0007669"/>
    <property type="project" value="TreeGrafter"/>
</dbReference>
<dbReference type="SUPFAM" id="SSF57850">
    <property type="entry name" value="RING/U-box"/>
    <property type="match status" value="1"/>
</dbReference>
<proteinExistence type="predicted"/>
<dbReference type="Pfam" id="PF26148">
    <property type="entry name" value="VPS18_RING_C"/>
    <property type="match status" value="1"/>
</dbReference>
<comment type="subcellular location">
    <subcellularLocation>
        <location evidence="5">Endomembrane system</location>
        <topology evidence="5">Peripheral membrane protein</topology>
        <orientation evidence="5">Cytoplasmic side</orientation>
    </subcellularLocation>
</comment>
<accession>A0AAV5RAM1</accession>
<feature type="domain" description="RING-type" evidence="7">
    <location>
        <begin position="693"/>
        <end position="770"/>
    </location>
</feature>
<evidence type="ECO:0000259" key="7">
    <source>
        <dbReference type="SMART" id="SM00184"/>
    </source>
</evidence>
<reference evidence="8 9" key="1">
    <citation type="journal article" date="2023" name="Elife">
        <title>Identification of key yeast species and microbe-microbe interactions impacting larval growth of Drosophila in the wild.</title>
        <authorList>
            <person name="Mure A."/>
            <person name="Sugiura Y."/>
            <person name="Maeda R."/>
            <person name="Honda K."/>
            <person name="Sakurai N."/>
            <person name="Takahashi Y."/>
            <person name="Watada M."/>
            <person name="Katoh T."/>
            <person name="Gotoh A."/>
            <person name="Gotoh Y."/>
            <person name="Taniguchi I."/>
            <person name="Nakamura K."/>
            <person name="Hayashi T."/>
            <person name="Katayama T."/>
            <person name="Uemura T."/>
            <person name="Hattori Y."/>
        </authorList>
    </citation>
    <scope>NUCLEOTIDE SEQUENCE [LARGE SCALE GENOMIC DNA]</scope>
    <source>
        <strain evidence="8 9">PK-24</strain>
    </source>
</reference>
<name>A0AAV5RAM1_PICKL</name>
<dbReference type="GO" id="GO:0007033">
    <property type="term" value="P:vacuole organization"/>
    <property type="evidence" value="ECO:0007669"/>
    <property type="project" value="TreeGrafter"/>
</dbReference>
<dbReference type="Gene3D" id="3.30.40.10">
    <property type="entry name" value="Zinc/RING finger domain, C3HC4 (zinc finger)"/>
    <property type="match status" value="1"/>
</dbReference>
<sequence length="795" mass="91854">MILKYVIDFVTSDNQIISLTTKIPSNPSPNISVFQSIAKAILIPLESPVHITEVSQNANMLAVRSDSKICLKDKNITESNLSIVSEINVSQKIKSFLITGYFILVLTVRNTLEVYNQLNYSYLASIPLTTFNTNITGLSYDQKSKTYWLHSDLKIYEILIDTENTGIINSLVSINKFDEALENLSDENPQINQILKKKSYYLMENKNYKESIDTFLKTDESFDKVALLLFELFDKSLLRYYLRKKLNQLSKKEVAQKKLLSCWIVESYVEELNSLKNSFVNTGDVTKSVVDPLSSSSTINTKKNSAIDGLTLEFHAFMKENLKMFDTATVHQIIISHNRSEDLLYFAKLMGDHEFVIKYFLTHQKWEDALSILSAQQKDYLIYNSATVLLINCPVKVVDVWMRLIDDIDPIKLMPALITYNKIIAIPQNIQPENNQAIRFLKFLIYEKYVQNRLIQNLFFSTLVTYPSLADEDSILLYLERYQLIKTSSFSKFSISDVSFDYDFILRLCYKFNRIKSAIFLYSMTEKYEEAVDLALQNDLIDNAIMVADKLITVDESRRKELWLDISRKLINKILVNPNYIKQNPDMFELEGEQSDVANVETSENNQIYQLLQFLTNKCGNLTIKDLLPLFPEFTVIDNFKDFLVEFLEVLANNMNKLSVEMEKTLEKSENINSKIAEFQAKSYQFVTPSDSCEICHKILIIRKFIIFPCTHAFHQDCLAKYILNSSNYKMRNAIYKLQKKITSKDHNHKLDANAKEQIDELLSTSCCLCSESKINEIDEPLIKSGDTEVDSWMI</sequence>
<keyword evidence="3" id="KW-0862">Zinc</keyword>
<protein>
    <submittedName>
        <fullName evidence="8">Tethering complex subunit</fullName>
    </submittedName>
</protein>
<feature type="coiled-coil region" evidence="6">
    <location>
        <begin position="648"/>
        <end position="682"/>
    </location>
</feature>
<dbReference type="InterPro" id="IPR013083">
    <property type="entry name" value="Znf_RING/FYVE/PHD"/>
</dbReference>